<dbReference type="RefSeq" id="WP_182607966.1">
    <property type="nucleotide sequence ID" value="NZ_VKHT01001030.1"/>
</dbReference>
<sequence>MTTHETTTPRDNEVRGARECADLLQTLATHRHFLRHTARELTDEQARRRTTVSELCIGGIIKHVAATEREWADFIVKGPSVMADFSEMTEADFERRKNEFVLLPDETLAGVLEEYAEVARRTDEVVTELPDLDADHPLPEAPWFEPGARWSARRVLLHIIAETSQHAGHADIIREALDGSKTMG</sequence>
<evidence type="ECO:0000313" key="2">
    <source>
        <dbReference type="Proteomes" id="UP000538929"/>
    </source>
</evidence>
<proteinExistence type="predicted"/>
<dbReference type="AlphaFoldDB" id="A0A7W3TGY7"/>
<dbReference type="InterPro" id="IPR034660">
    <property type="entry name" value="DinB/YfiT-like"/>
</dbReference>
<gene>
    <name evidence="1" type="ORF">FNQ90_21755</name>
</gene>
<keyword evidence="2" id="KW-1185">Reference proteome</keyword>
<accession>A0A7W3TGY7</accession>
<dbReference type="InterPro" id="IPR007061">
    <property type="entry name" value="MST-like"/>
</dbReference>
<dbReference type="Pfam" id="PF04978">
    <property type="entry name" value="MST"/>
    <property type="match status" value="1"/>
</dbReference>
<dbReference type="SUPFAM" id="SSF109854">
    <property type="entry name" value="DinB/YfiT-like putative metalloenzymes"/>
    <property type="match status" value="1"/>
</dbReference>
<evidence type="ECO:0000313" key="1">
    <source>
        <dbReference type="EMBL" id="MBB0246668.1"/>
    </source>
</evidence>
<dbReference type="Proteomes" id="UP000538929">
    <property type="component" value="Unassembled WGS sequence"/>
</dbReference>
<protein>
    <submittedName>
        <fullName evidence="1">DUF664 domain-containing protein</fullName>
    </submittedName>
</protein>
<organism evidence="1 2">
    <name type="scientific">Streptomyces alkaliphilus</name>
    <dbReference type="NCBI Taxonomy" id="1472722"/>
    <lineage>
        <taxon>Bacteria</taxon>
        <taxon>Bacillati</taxon>
        <taxon>Actinomycetota</taxon>
        <taxon>Actinomycetes</taxon>
        <taxon>Kitasatosporales</taxon>
        <taxon>Streptomycetaceae</taxon>
        <taxon>Streptomyces</taxon>
    </lineage>
</organism>
<name>A0A7W3TGY7_9ACTN</name>
<comment type="caution">
    <text evidence="1">The sequence shown here is derived from an EMBL/GenBank/DDBJ whole genome shotgun (WGS) entry which is preliminary data.</text>
</comment>
<dbReference type="EMBL" id="VKHT01001030">
    <property type="protein sequence ID" value="MBB0246668.1"/>
    <property type="molecule type" value="Genomic_DNA"/>
</dbReference>
<reference evidence="2" key="1">
    <citation type="submission" date="2019-10" db="EMBL/GenBank/DDBJ databases">
        <title>Streptomyces sp. nov., a novel actinobacterium isolated from alkaline environment.</title>
        <authorList>
            <person name="Golinska P."/>
        </authorList>
    </citation>
    <scope>NUCLEOTIDE SEQUENCE [LARGE SCALE GENOMIC DNA]</scope>
    <source>
        <strain evidence="2">DSM 42118</strain>
    </source>
</reference>
<dbReference type="Gene3D" id="1.20.120.450">
    <property type="entry name" value="dinb family like domain"/>
    <property type="match status" value="1"/>
</dbReference>